<evidence type="ECO:0000313" key="2">
    <source>
        <dbReference type="Proteomes" id="UP001209540"/>
    </source>
</evidence>
<accession>A0AAD5P7C0</accession>
<proteinExistence type="predicted"/>
<comment type="caution">
    <text evidence="1">The sequence shown here is derived from an EMBL/GenBank/DDBJ whole genome shotgun (WGS) entry which is preliminary data.</text>
</comment>
<dbReference type="Proteomes" id="UP001209540">
    <property type="component" value="Unassembled WGS sequence"/>
</dbReference>
<feature type="non-terminal residue" evidence="1">
    <location>
        <position position="97"/>
    </location>
</feature>
<gene>
    <name evidence="1" type="ORF">BDA99DRAFT_425754</name>
</gene>
<protein>
    <submittedName>
        <fullName evidence="1">Uncharacterized protein</fullName>
    </submittedName>
</protein>
<dbReference type="EMBL" id="JAIXMP010000056">
    <property type="protein sequence ID" value="KAI9244817.1"/>
    <property type="molecule type" value="Genomic_DNA"/>
</dbReference>
<evidence type="ECO:0000313" key="1">
    <source>
        <dbReference type="EMBL" id="KAI9244817.1"/>
    </source>
</evidence>
<feature type="non-terminal residue" evidence="1">
    <location>
        <position position="1"/>
    </location>
</feature>
<sequence length="97" mass="10937">SKELGSQANALVQNAKLKLSTVEEIEKAKRGRSMNGIFKCGEVEYGCLEIGQNTDSTKELKDSRLKLPIVMRDMFLKMYNYAPGLQNKIHILGYNIN</sequence>
<reference evidence="1" key="2">
    <citation type="submission" date="2023-02" db="EMBL/GenBank/DDBJ databases">
        <authorList>
            <consortium name="DOE Joint Genome Institute"/>
            <person name="Mondo S.J."/>
            <person name="Chang Y."/>
            <person name="Wang Y."/>
            <person name="Ahrendt S."/>
            <person name="Andreopoulos W."/>
            <person name="Barry K."/>
            <person name="Beard J."/>
            <person name="Benny G.L."/>
            <person name="Blankenship S."/>
            <person name="Bonito G."/>
            <person name="Cuomo C."/>
            <person name="Desiro A."/>
            <person name="Gervers K.A."/>
            <person name="Hundley H."/>
            <person name="Kuo A."/>
            <person name="LaButti K."/>
            <person name="Lang B.F."/>
            <person name="Lipzen A."/>
            <person name="O'Donnell K."/>
            <person name="Pangilinan J."/>
            <person name="Reynolds N."/>
            <person name="Sandor L."/>
            <person name="Smith M.W."/>
            <person name="Tsang A."/>
            <person name="Grigoriev I.V."/>
            <person name="Stajich J.E."/>
            <person name="Spatafora J.W."/>
        </authorList>
    </citation>
    <scope>NUCLEOTIDE SEQUENCE</scope>
    <source>
        <strain evidence="1">RSA 2281</strain>
    </source>
</reference>
<dbReference type="AlphaFoldDB" id="A0AAD5P7C0"/>
<reference evidence="1" key="1">
    <citation type="journal article" date="2022" name="IScience">
        <title>Evolution of zygomycete secretomes and the origins of terrestrial fungal ecologies.</title>
        <authorList>
            <person name="Chang Y."/>
            <person name="Wang Y."/>
            <person name="Mondo S."/>
            <person name="Ahrendt S."/>
            <person name="Andreopoulos W."/>
            <person name="Barry K."/>
            <person name="Beard J."/>
            <person name="Benny G.L."/>
            <person name="Blankenship S."/>
            <person name="Bonito G."/>
            <person name="Cuomo C."/>
            <person name="Desiro A."/>
            <person name="Gervers K.A."/>
            <person name="Hundley H."/>
            <person name="Kuo A."/>
            <person name="LaButti K."/>
            <person name="Lang B.F."/>
            <person name="Lipzen A."/>
            <person name="O'Donnell K."/>
            <person name="Pangilinan J."/>
            <person name="Reynolds N."/>
            <person name="Sandor L."/>
            <person name="Smith M.E."/>
            <person name="Tsang A."/>
            <person name="Grigoriev I.V."/>
            <person name="Stajich J.E."/>
            <person name="Spatafora J.W."/>
        </authorList>
    </citation>
    <scope>NUCLEOTIDE SEQUENCE</scope>
    <source>
        <strain evidence="1">RSA 2281</strain>
    </source>
</reference>
<name>A0AAD5P7C0_9FUNG</name>
<organism evidence="1 2">
    <name type="scientific">Phascolomyces articulosus</name>
    <dbReference type="NCBI Taxonomy" id="60185"/>
    <lineage>
        <taxon>Eukaryota</taxon>
        <taxon>Fungi</taxon>
        <taxon>Fungi incertae sedis</taxon>
        <taxon>Mucoromycota</taxon>
        <taxon>Mucoromycotina</taxon>
        <taxon>Mucoromycetes</taxon>
        <taxon>Mucorales</taxon>
        <taxon>Lichtheimiaceae</taxon>
        <taxon>Phascolomyces</taxon>
    </lineage>
</organism>
<keyword evidence="2" id="KW-1185">Reference proteome</keyword>